<protein>
    <submittedName>
        <fullName evidence="2">Uncharacterized protein</fullName>
    </submittedName>
</protein>
<proteinExistence type="predicted"/>
<dbReference type="EMBL" id="KV442050">
    <property type="protein sequence ID" value="OAQ28178.1"/>
    <property type="molecule type" value="Genomic_DNA"/>
</dbReference>
<evidence type="ECO:0000313" key="3">
    <source>
        <dbReference type="Proteomes" id="UP000078512"/>
    </source>
</evidence>
<keyword evidence="1" id="KW-0472">Membrane</keyword>
<dbReference type="AlphaFoldDB" id="A0A197JT87"/>
<organism evidence="2 3">
    <name type="scientific">Linnemannia elongata AG-77</name>
    <dbReference type="NCBI Taxonomy" id="1314771"/>
    <lineage>
        <taxon>Eukaryota</taxon>
        <taxon>Fungi</taxon>
        <taxon>Fungi incertae sedis</taxon>
        <taxon>Mucoromycota</taxon>
        <taxon>Mortierellomycotina</taxon>
        <taxon>Mortierellomycetes</taxon>
        <taxon>Mortierellales</taxon>
        <taxon>Mortierellaceae</taxon>
        <taxon>Linnemannia</taxon>
    </lineage>
</organism>
<evidence type="ECO:0000313" key="2">
    <source>
        <dbReference type="EMBL" id="OAQ28178.1"/>
    </source>
</evidence>
<feature type="transmembrane region" description="Helical" evidence="1">
    <location>
        <begin position="12"/>
        <end position="33"/>
    </location>
</feature>
<evidence type="ECO:0000256" key="1">
    <source>
        <dbReference type="SAM" id="Phobius"/>
    </source>
</evidence>
<sequence length="161" mass="19317">MIFAWIPHEVAYATWNAFLLMMCFACGFLYPFVIIPMHGRLDMAYTTVFNSFFLLTAEDPTLPTPFRPTRSKMRTSLVLRIVSMFAFWHHFPRSLFLSYSMLHWDYYTEKRALGRRYGIYRRHKHQDGSRRQLYHHKQTAKRNEALIILFSILSLSFYLCL</sequence>
<reference evidence="2 3" key="1">
    <citation type="submission" date="2016-05" db="EMBL/GenBank/DDBJ databases">
        <title>Genome sequencing reveals origins of a unique bacterial endosymbiosis in the earliest lineages of terrestrial Fungi.</title>
        <authorList>
            <consortium name="DOE Joint Genome Institute"/>
            <person name="Uehling J."/>
            <person name="Gryganskyi A."/>
            <person name="Hameed K."/>
            <person name="Tschaplinski T."/>
            <person name="Misztal P."/>
            <person name="Wu S."/>
            <person name="Desiro A."/>
            <person name="Vande Pol N."/>
            <person name="Du Z.-Y."/>
            <person name="Zienkiewicz A."/>
            <person name="Zienkiewicz K."/>
            <person name="Morin E."/>
            <person name="Tisserant E."/>
            <person name="Splivallo R."/>
            <person name="Hainaut M."/>
            <person name="Henrissat B."/>
            <person name="Ohm R."/>
            <person name="Kuo A."/>
            <person name="Yan J."/>
            <person name="Lipzen A."/>
            <person name="Nolan M."/>
            <person name="Labutti K."/>
            <person name="Barry K."/>
            <person name="Goldstein A."/>
            <person name="Labbe J."/>
            <person name="Schadt C."/>
            <person name="Tuskan G."/>
            <person name="Grigoriev I."/>
            <person name="Martin F."/>
            <person name="Vilgalys R."/>
            <person name="Bonito G."/>
        </authorList>
    </citation>
    <scope>NUCLEOTIDE SEQUENCE [LARGE SCALE GENOMIC DNA]</scope>
    <source>
        <strain evidence="2 3">AG-77</strain>
    </source>
</reference>
<keyword evidence="1" id="KW-1133">Transmembrane helix</keyword>
<accession>A0A197JT87</accession>
<keyword evidence="1" id="KW-0812">Transmembrane</keyword>
<name>A0A197JT87_9FUNG</name>
<dbReference type="Proteomes" id="UP000078512">
    <property type="component" value="Unassembled WGS sequence"/>
</dbReference>
<gene>
    <name evidence="2" type="ORF">K457DRAFT_587706</name>
</gene>
<keyword evidence="3" id="KW-1185">Reference proteome</keyword>